<reference evidence="2 3" key="1">
    <citation type="submission" date="2019-12" db="EMBL/GenBank/DDBJ databases">
        <title>Chromosome-level assembly of the Caenorhabditis remanei genome.</title>
        <authorList>
            <person name="Teterina A.A."/>
            <person name="Willis J.H."/>
            <person name="Phillips P.C."/>
        </authorList>
    </citation>
    <scope>NUCLEOTIDE SEQUENCE [LARGE SCALE GENOMIC DNA]</scope>
    <source>
        <strain evidence="2 3">PX506</strain>
        <tissue evidence="2">Whole organism</tissue>
    </source>
</reference>
<accession>A0A6A5GDY2</accession>
<dbReference type="CTD" id="78776789"/>
<sequence length="78" mass="9410">MIMFPMLPERHWRVTWWTLSAKVHLPLCPVLLRLLLPHHQPSIPEDPQNIIWSNRAEDGIHTVSFDFIERMRKLIEQF</sequence>
<keyword evidence="1" id="KW-0732">Signal</keyword>
<proteinExistence type="predicted"/>
<dbReference type="RefSeq" id="XP_053581933.1">
    <property type="nucleotide sequence ID" value="XM_053733020.1"/>
</dbReference>
<gene>
    <name evidence="2" type="ORF">GCK72_019430</name>
</gene>
<comment type="caution">
    <text evidence="2">The sequence shown here is derived from an EMBL/GenBank/DDBJ whole genome shotgun (WGS) entry which is preliminary data.</text>
</comment>
<organism evidence="2 3">
    <name type="scientific">Caenorhabditis remanei</name>
    <name type="common">Caenorhabditis vulgaris</name>
    <dbReference type="NCBI Taxonomy" id="31234"/>
    <lineage>
        <taxon>Eukaryota</taxon>
        <taxon>Metazoa</taxon>
        <taxon>Ecdysozoa</taxon>
        <taxon>Nematoda</taxon>
        <taxon>Chromadorea</taxon>
        <taxon>Rhabditida</taxon>
        <taxon>Rhabditina</taxon>
        <taxon>Rhabditomorpha</taxon>
        <taxon>Rhabditoidea</taxon>
        <taxon>Rhabditidae</taxon>
        <taxon>Peloderinae</taxon>
        <taxon>Caenorhabditis</taxon>
    </lineage>
</organism>
<dbReference type="Proteomes" id="UP000483820">
    <property type="component" value="Chromosome V"/>
</dbReference>
<feature type="chain" id="PRO_5025464696" evidence="1">
    <location>
        <begin position="33"/>
        <end position="78"/>
    </location>
</feature>
<dbReference type="AlphaFoldDB" id="A0A6A5GDY2"/>
<evidence type="ECO:0000256" key="1">
    <source>
        <dbReference type="SAM" id="SignalP"/>
    </source>
</evidence>
<protein>
    <submittedName>
        <fullName evidence="2">Uncharacterized protein</fullName>
    </submittedName>
</protein>
<feature type="signal peptide" evidence="1">
    <location>
        <begin position="1"/>
        <end position="32"/>
    </location>
</feature>
<name>A0A6A5GDY2_CAERE</name>
<dbReference type="GeneID" id="78776789"/>
<dbReference type="KEGG" id="crq:GCK72_019430"/>
<dbReference type="EMBL" id="WUAV01000005">
    <property type="protein sequence ID" value="KAF1752875.1"/>
    <property type="molecule type" value="Genomic_DNA"/>
</dbReference>
<evidence type="ECO:0000313" key="2">
    <source>
        <dbReference type="EMBL" id="KAF1752875.1"/>
    </source>
</evidence>
<evidence type="ECO:0000313" key="3">
    <source>
        <dbReference type="Proteomes" id="UP000483820"/>
    </source>
</evidence>